<comment type="caution">
    <text evidence="2">The sequence shown here is derived from an EMBL/GenBank/DDBJ whole genome shotgun (WGS) entry which is preliminary data.</text>
</comment>
<feature type="region of interest" description="Disordered" evidence="1">
    <location>
        <begin position="635"/>
        <end position="659"/>
    </location>
</feature>
<dbReference type="EMBL" id="JASWJB010000095">
    <property type="protein sequence ID" value="KAK2598921.1"/>
    <property type="molecule type" value="Genomic_DNA"/>
</dbReference>
<evidence type="ECO:0000313" key="3">
    <source>
        <dbReference type="Proteomes" id="UP001251528"/>
    </source>
</evidence>
<feature type="compositionally biased region" description="Pro residues" evidence="1">
    <location>
        <begin position="51"/>
        <end position="74"/>
    </location>
</feature>
<accession>A0AAJ0CP89</accession>
<dbReference type="Proteomes" id="UP001251528">
    <property type="component" value="Unassembled WGS sequence"/>
</dbReference>
<evidence type="ECO:0000313" key="2">
    <source>
        <dbReference type="EMBL" id="KAK2598921.1"/>
    </source>
</evidence>
<sequence>MPAPGPSNRSKGGNGGGNGAGKANILSFFKPVAQTQHAAPPTVSRHSQGPAEPPSSSPPPPSSPPEIPSTPPKPARTEIGASDDDGSLSDDSLEDLSCLLGLTTNAIPAKQGPQHNPYATPRAKRRATEFRPSPLAIMPKYKFDLKALAKDARCDDATMASSLHVKLAASAAKESNESNESAFKNPSTEETIAGIVKEKSGQDAQKVLRTVQRSDRSQSQFRCLFFEENYEAPAAPATPKLRSNSPWSLLTQGSAVAKEQHLASGLPQTILRKNGGLPDSIFEWMLDTLCIQTSPIVRQEYCNMITSCEEQIERLLTPERLQELFERLGARSTDGAGSGLSISKVDDEPYQGRDWSILQSFISLLGQIAGLLSVPAVEYATRTLVQLALDKFLICNVQVLSEYEFTIQQLANAIPGPSWGSFVRAPSLILPSLYSHCQLLTQQQCFEICSFLNSGIASRNIKTTALLCIPISTKRTHDLRRRIAVSILFQDDALACHNSEEVVTIRSIIDCLDHESFSIKSTTDFAELRASIVLLDVAIDDGSVIKFDNNRDEKKFNEDVDELAGRLREIWRKTNDAGMKLARTEAKSVVEWVQQRLSHSVRTRRQARKSVFDLPGQEDPFLPRQRDFMKIFLQKKPKSPAAAEEPEFEQPPPFDIDEDTIVVAGG</sequence>
<name>A0AAJ0CP89_9HYPO</name>
<reference evidence="2" key="1">
    <citation type="submission" date="2023-06" db="EMBL/GenBank/DDBJ databases">
        <title>Conoideocrella luteorostrata (Hypocreales: Clavicipitaceae), a potential biocontrol fungus for elongate hemlock scale in United States Christmas tree production areas.</title>
        <authorList>
            <person name="Barrett H."/>
            <person name="Lovett B."/>
            <person name="Macias A.M."/>
            <person name="Stajich J.E."/>
            <person name="Kasson M.T."/>
        </authorList>
    </citation>
    <scope>NUCLEOTIDE SEQUENCE</scope>
    <source>
        <strain evidence="2">ARSEF 14590</strain>
    </source>
</reference>
<evidence type="ECO:0000256" key="1">
    <source>
        <dbReference type="SAM" id="MobiDB-lite"/>
    </source>
</evidence>
<feature type="region of interest" description="Disordered" evidence="1">
    <location>
        <begin position="1"/>
        <end position="92"/>
    </location>
</feature>
<gene>
    <name evidence="2" type="ORF">QQS21_005599</name>
</gene>
<feature type="region of interest" description="Disordered" evidence="1">
    <location>
        <begin position="107"/>
        <end position="127"/>
    </location>
</feature>
<proteinExistence type="predicted"/>
<organism evidence="2 3">
    <name type="scientific">Conoideocrella luteorostrata</name>
    <dbReference type="NCBI Taxonomy" id="1105319"/>
    <lineage>
        <taxon>Eukaryota</taxon>
        <taxon>Fungi</taxon>
        <taxon>Dikarya</taxon>
        <taxon>Ascomycota</taxon>
        <taxon>Pezizomycotina</taxon>
        <taxon>Sordariomycetes</taxon>
        <taxon>Hypocreomycetidae</taxon>
        <taxon>Hypocreales</taxon>
        <taxon>Clavicipitaceae</taxon>
        <taxon>Conoideocrella</taxon>
    </lineage>
</organism>
<feature type="compositionally biased region" description="Acidic residues" evidence="1">
    <location>
        <begin position="81"/>
        <end position="92"/>
    </location>
</feature>
<dbReference type="AlphaFoldDB" id="A0AAJ0CP89"/>
<keyword evidence="3" id="KW-1185">Reference proteome</keyword>
<protein>
    <submittedName>
        <fullName evidence="2">Uncharacterized protein</fullName>
    </submittedName>
</protein>